<dbReference type="EMBL" id="CP033459">
    <property type="protein sequence ID" value="QFQ11749.1"/>
    <property type="molecule type" value="Genomic_DNA"/>
</dbReference>
<dbReference type="Proteomes" id="UP000249375">
    <property type="component" value="Chromosome"/>
</dbReference>
<protein>
    <recommendedName>
        <fullName evidence="3">DUF4157 domain-containing protein</fullName>
    </recommendedName>
</protein>
<name>A0A5P8E436_9BACT</name>
<dbReference type="AlphaFoldDB" id="A0A5P8E436"/>
<proteinExistence type="predicted"/>
<reference evidence="1 2" key="1">
    <citation type="submission" date="2018-11" db="EMBL/GenBank/DDBJ databases">
        <authorList>
            <person name="Na S.W."/>
            <person name="Baik M."/>
        </authorList>
    </citation>
    <scope>NUCLEOTIDE SEQUENCE [LARGE SCALE GENOMIC DNA]</scope>
    <source>
        <strain evidence="1 2">E39</strain>
    </source>
</reference>
<keyword evidence="2" id="KW-1185">Reference proteome</keyword>
<dbReference type="OrthoDB" id="1027344at2"/>
<evidence type="ECO:0000313" key="1">
    <source>
        <dbReference type="EMBL" id="QFQ11749.1"/>
    </source>
</evidence>
<accession>A0A5P8E436</accession>
<gene>
    <name evidence="1" type="ORF">C7Y71_001190</name>
</gene>
<dbReference type="RefSeq" id="WP_111897875.1">
    <property type="nucleotide sequence ID" value="NZ_CP033459.1"/>
</dbReference>
<organism evidence="1 2">
    <name type="scientific">Pseudoprevotella muciniphila</name>
    <dbReference type="NCBI Taxonomy" id="2133944"/>
    <lineage>
        <taxon>Bacteria</taxon>
        <taxon>Pseudomonadati</taxon>
        <taxon>Bacteroidota</taxon>
        <taxon>Bacteroidia</taxon>
        <taxon>Bacteroidales</taxon>
        <taxon>Prevotellaceae</taxon>
        <taxon>Pseudoprevotella</taxon>
    </lineage>
</organism>
<evidence type="ECO:0000313" key="2">
    <source>
        <dbReference type="Proteomes" id="UP000249375"/>
    </source>
</evidence>
<sequence length="121" mass="15230">MIILRTKWFPKKKYIAFAFFYFIFVRHGTKLTENVIRHETIHWRQEVELLFIFNYLLYSLEYLIRIIAECRKGGRLWPTRKMVDAAYRNISFEREAYRNEYNKNYLKTRRPYSWIKYIRKK</sequence>
<dbReference type="KEGG" id="alq:C7Y71_001190"/>
<evidence type="ECO:0008006" key="3">
    <source>
        <dbReference type="Google" id="ProtNLM"/>
    </source>
</evidence>